<dbReference type="GO" id="GO:0008094">
    <property type="term" value="F:ATP-dependent activity, acting on DNA"/>
    <property type="evidence" value="ECO:0007669"/>
    <property type="project" value="TreeGrafter"/>
</dbReference>
<evidence type="ECO:0000256" key="1">
    <source>
        <dbReference type="ARBA" id="ARBA00004123"/>
    </source>
</evidence>
<name>A0A1X0RVP7_RHIZD</name>
<dbReference type="GO" id="GO:0000400">
    <property type="term" value="F:four-way junction DNA binding"/>
    <property type="evidence" value="ECO:0007669"/>
    <property type="project" value="TreeGrafter"/>
</dbReference>
<sequence>MRAFIRQIMLDTTVAQEIDKSSISEHTCLPTGFSSLDHALGGGLHFKNVIELCGKTNTGKTEFISNLLASYILHTTNPSVYIFGSTGSFAPKRMHDILQKHNIQTAVLSQIEFSQVFSIRELSLSLENLGALLAASTREQSLIIIEDLSSIAAEINWMSSEIKHLTEIIKSLSKLQNMIIIQHNISKSNLQPKFETYWNPMIDLRLYFNKQAEYQRAYLVEILKTRYKAIDD</sequence>
<comment type="subcellular location">
    <subcellularLocation>
        <location evidence="1">Nucleus</location>
    </subcellularLocation>
</comment>
<accession>A0A1X0RVP7</accession>
<dbReference type="GO" id="GO:0016787">
    <property type="term" value="F:hydrolase activity"/>
    <property type="evidence" value="ECO:0007669"/>
    <property type="project" value="UniProtKB-KW"/>
</dbReference>
<dbReference type="InterPro" id="IPR027417">
    <property type="entry name" value="P-loop_NTPase"/>
</dbReference>
<dbReference type="GO" id="GO:0007131">
    <property type="term" value="P:reciprocal meiotic recombination"/>
    <property type="evidence" value="ECO:0007669"/>
    <property type="project" value="TreeGrafter"/>
</dbReference>
<gene>
    <name evidence="4" type="ORF">BCV71DRAFT_266079</name>
</gene>
<reference evidence="4 5" key="1">
    <citation type="journal article" date="2016" name="Proc. Natl. Acad. Sci. U.S.A.">
        <title>Lipid metabolic changes in an early divergent fungus govern the establishment of a mutualistic symbiosis with endobacteria.</title>
        <authorList>
            <person name="Lastovetsky O.A."/>
            <person name="Gaspar M.L."/>
            <person name="Mondo S.J."/>
            <person name="LaButti K.M."/>
            <person name="Sandor L."/>
            <person name="Grigoriev I.V."/>
            <person name="Henry S.A."/>
            <person name="Pawlowska T.E."/>
        </authorList>
    </citation>
    <scope>NUCLEOTIDE SEQUENCE [LARGE SCALE GENOMIC DNA]</scope>
    <source>
        <strain evidence="4 5">ATCC 11559</strain>
    </source>
</reference>
<protein>
    <submittedName>
        <fullName evidence="4">P-loop containing nucleoside triphosphate hydrolase protein</fullName>
    </submittedName>
</protein>
<dbReference type="EMBL" id="KV921402">
    <property type="protein sequence ID" value="ORE15971.1"/>
    <property type="molecule type" value="Genomic_DNA"/>
</dbReference>
<dbReference type="GO" id="GO:0005657">
    <property type="term" value="C:replication fork"/>
    <property type="evidence" value="ECO:0007669"/>
    <property type="project" value="TreeGrafter"/>
</dbReference>
<dbReference type="GO" id="GO:0033063">
    <property type="term" value="C:Rad51B-Rad51C-Rad51D-XRCC2 complex"/>
    <property type="evidence" value="ECO:0007669"/>
    <property type="project" value="TreeGrafter"/>
</dbReference>
<evidence type="ECO:0000313" key="4">
    <source>
        <dbReference type="EMBL" id="ORE15971.1"/>
    </source>
</evidence>
<evidence type="ECO:0000256" key="2">
    <source>
        <dbReference type="ARBA" id="ARBA00023242"/>
    </source>
</evidence>
<dbReference type="PANTHER" id="PTHR46457:SF1">
    <property type="entry name" value="DNA REPAIR PROTEIN RAD51 HOMOLOG 4"/>
    <property type="match status" value="1"/>
</dbReference>
<proteinExistence type="predicted"/>
<evidence type="ECO:0000313" key="5">
    <source>
        <dbReference type="Proteomes" id="UP000242381"/>
    </source>
</evidence>
<dbReference type="PANTHER" id="PTHR46457">
    <property type="entry name" value="DNA REPAIR PROTEIN RAD51 HOMOLOG 4"/>
    <property type="match status" value="1"/>
</dbReference>
<dbReference type="GO" id="GO:0042148">
    <property type="term" value="P:DNA strand invasion"/>
    <property type="evidence" value="ECO:0007669"/>
    <property type="project" value="TreeGrafter"/>
</dbReference>
<dbReference type="SUPFAM" id="SSF52540">
    <property type="entry name" value="P-loop containing nucleoside triphosphate hydrolases"/>
    <property type="match status" value="1"/>
</dbReference>
<dbReference type="InterPro" id="IPR051988">
    <property type="entry name" value="HRR_RAD51_Paralog"/>
</dbReference>
<dbReference type="VEuPathDB" id="FungiDB:BCV72DRAFT_242525"/>
<dbReference type="GO" id="GO:0005815">
    <property type="term" value="C:microtubule organizing center"/>
    <property type="evidence" value="ECO:0007669"/>
    <property type="project" value="TreeGrafter"/>
</dbReference>
<dbReference type="Pfam" id="PF08423">
    <property type="entry name" value="Rad51"/>
    <property type="match status" value="1"/>
</dbReference>
<keyword evidence="4" id="KW-0378">Hydrolase</keyword>
<organism evidence="4 5">
    <name type="scientific">Rhizopus microsporus</name>
    <dbReference type="NCBI Taxonomy" id="58291"/>
    <lineage>
        <taxon>Eukaryota</taxon>
        <taxon>Fungi</taxon>
        <taxon>Fungi incertae sedis</taxon>
        <taxon>Mucoromycota</taxon>
        <taxon>Mucoromycotina</taxon>
        <taxon>Mucoromycetes</taxon>
        <taxon>Mucorales</taxon>
        <taxon>Mucorineae</taxon>
        <taxon>Rhizopodaceae</taxon>
        <taxon>Rhizopus</taxon>
    </lineage>
</organism>
<dbReference type="GO" id="GO:0000723">
    <property type="term" value="P:telomere maintenance"/>
    <property type="evidence" value="ECO:0007669"/>
    <property type="project" value="TreeGrafter"/>
</dbReference>
<keyword evidence="2" id="KW-0539">Nucleus</keyword>
<dbReference type="GO" id="GO:0003697">
    <property type="term" value="F:single-stranded DNA binding"/>
    <property type="evidence" value="ECO:0007669"/>
    <property type="project" value="TreeGrafter"/>
</dbReference>
<evidence type="ECO:0000259" key="3">
    <source>
        <dbReference type="Pfam" id="PF08423"/>
    </source>
</evidence>
<feature type="domain" description="Rad51-like C-terminal" evidence="3">
    <location>
        <begin position="27"/>
        <end position="150"/>
    </location>
</feature>
<dbReference type="AlphaFoldDB" id="A0A1X0RVP7"/>
<dbReference type="GO" id="GO:0000724">
    <property type="term" value="P:double-strand break repair via homologous recombination"/>
    <property type="evidence" value="ECO:0007669"/>
    <property type="project" value="TreeGrafter"/>
</dbReference>
<dbReference type="OMA" id="INWMSSE"/>
<dbReference type="Gene3D" id="3.40.50.300">
    <property type="entry name" value="P-loop containing nucleotide triphosphate hydrolases"/>
    <property type="match status" value="1"/>
</dbReference>
<dbReference type="InterPro" id="IPR013632">
    <property type="entry name" value="Rad51_C"/>
</dbReference>
<dbReference type="Proteomes" id="UP000242381">
    <property type="component" value="Unassembled WGS sequence"/>
</dbReference>